<keyword evidence="5 10" id="KW-0552">Olfaction</keyword>
<proteinExistence type="inferred from homology"/>
<dbReference type="GO" id="GO:0007608">
    <property type="term" value="P:sensory perception of smell"/>
    <property type="evidence" value="ECO:0007669"/>
    <property type="project" value="UniProtKB-KW"/>
</dbReference>
<feature type="transmembrane region" description="Helical" evidence="10">
    <location>
        <begin position="139"/>
        <end position="160"/>
    </location>
</feature>
<name>A0ABD1DQY6_CULPP</name>
<feature type="transmembrane region" description="Helical" evidence="10">
    <location>
        <begin position="75"/>
        <end position="93"/>
    </location>
</feature>
<evidence type="ECO:0000256" key="10">
    <source>
        <dbReference type="RuleBase" id="RU351113"/>
    </source>
</evidence>
<feature type="transmembrane region" description="Helical" evidence="10">
    <location>
        <begin position="43"/>
        <end position="63"/>
    </location>
</feature>
<feature type="transmembrane region" description="Helical" evidence="10">
    <location>
        <begin position="263"/>
        <end position="281"/>
    </location>
</feature>
<gene>
    <name evidence="11" type="ORF">pipiens_006315</name>
</gene>
<comment type="similarity">
    <text evidence="10">Belongs to the insect chemoreceptor superfamily. Heteromeric odorant receptor channel (TC 1.A.69) family.</text>
</comment>
<organism evidence="11 12">
    <name type="scientific">Culex pipiens pipiens</name>
    <name type="common">Northern house mosquito</name>
    <dbReference type="NCBI Taxonomy" id="38569"/>
    <lineage>
        <taxon>Eukaryota</taxon>
        <taxon>Metazoa</taxon>
        <taxon>Ecdysozoa</taxon>
        <taxon>Arthropoda</taxon>
        <taxon>Hexapoda</taxon>
        <taxon>Insecta</taxon>
        <taxon>Pterygota</taxon>
        <taxon>Neoptera</taxon>
        <taxon>Endopterygota</taxon>
        <taxon>Diptera</taxon>
        <taxon>Nematocera</taxon>
        <taxon>Culicoidea</taxon>
        <taxon>Culicidae</taxon>
        <taxon>Culicinae</taxon>
        <taxon>Culicini</taxon>
        <taxon>Culex</taxon>
        <taxon>Culex</taxon>
    </lineage>
</organism>
<evidence type="ECO:0000256" key="3">
    <source>
        <dbReference type="ARBA" id="ARBA00022606"/>
    </source>
</evidence>
<sequence length="387" mass="44776">MSPSPDTFRRCHLLPPELAVMPINLRLMELVGLWGPPDQFWRFLTAFGWGTAVILFPKAVLGMGSRDFDKVAKGVAEFIFEFTIFVSLVIFVANRGKFERAIDGLREIFHRVAIRNRCTDCYDFICEQNLKIEKFVKFYIVYCMFGPFVFCVPPVTSSYVQYFSSRKNNSEPLSFELPMEQEFYGLQIRSNFVHYHAFVALSVSAYCVCSYFLIIKACTMFLMIRYSALTSAVEVSDLAEVVELHRLAYNVTSLVESICHLPLAIQFLTCVLFWCLTMVYVSTNIDYSLFNVMVLFWLSLIETFGYSYLGSQLMEEANGVSKAIYDLPWYEHSVELQRYYRLMLQRVQRPTRITGMRFFAVELGTFGSVVNSSYSYYLVLKDALKKL</sequence>
<keyword evidence="12" id="KW-1185">Reference proteome</keyword>
<evidence type="ECO:0000256" key="9">
    <source>
        <dbReference type="ARBA" id="ARBA00023224"/>
    </source>
</evidence>
<comment type="subcellular location">
    <subcellularLocation>
        <location evidence="1 10">Cell membrane</location>
        <topology evidence="1 10">Multi-pass membrane protein</topology>
    </subcellularLocation>
</comment>
<keyword evidence="9 10" id="KW-0807">Transducer</keyword>
<dbReference type="EMBL" id="JBEHCU010003900">
    <property type="protein sequence ID" value="KAL1401908.1"/>
    <property type="molecule type" value="Genomic_DNA"/>
</dbReference>
<evidence type="ECO:0000256" key="8">
    <source>
        <dbReference type="ARBA" id="ARBA00023170"/>
    </source>
</evidence>
<evidence type="ECO:0000256" key="2">
    <source>
        <dbReference type="ARBA" id="ARBA00022475"/>
    </source>
</evidence>
<dbReference type="GO" id="GO:0007165">
    <property type="term" value="P:signal transduction"/>
    <property type="evidence" value="ECO:0007669"/>
    <property type="project" value="UniProtKB-KW"/>
</dbReference>
<evidence type="ECO:0000256" key="4">
    <source>
        <dbReference type="ARBA" id="ARBA00022692"/>
    </source>
</evidence>
<keyword evidence="6 10" id="KW-1133">Transmembrane helix</keyword>
<evidence type="ECO:0000256" key="1">
    <source>
        <dbReference type="ARBA" id="ARBA00004651"/>
    </source>
</evidence>
<evidence type="ECO:0000313" key="12">
    <source>
        <dbReference type="Proteomes" id="UP001562425"/>
    </source>
</evidence>
<reference evidence="11 12" key="1">
    <citation type="submission" date="2024-05" db="EMBL/GenBank/DDBJ databases">
        <title>Culex pipiens pipiens assembly and annotation.</title>
        <authorList>
            <person name="Alout H."/>
            <person name="Durand T."/>
        </authorList>
    </citation>
    <scope>NUCLEOTIDE SEQUENCE [LARGE SCALE GENOMIC DNA]</scope>
    <source>
        <strain evidence="11">HA-2024</strain>
        <tissue evidence="11">Whole body</tissue>
    </source>
</reference>
<evidence type="ECO:0000256" key="5">
    <source>
        <dbReference type="ARBA" id="ARBA00022725"/>
    </source>
</evidence>
<feature type="transmembrane region" description="Helical" evidence="10">
    <location>
        <begin position="358"/>
        <end position="379"/>
    </location>
</feature>
<accession>A0ABD1DQY6</accession>
<protein>
    <recommendedName>
        <fullName evidence="10">Odorant receptor</fullName>
    </recommendedName>
</protein>
<comment type="caution">
    <text evidence="11">The sequence shown here is derived from an EMBL/GenBank/DDBJ whole genome shotgun (WGS) entry which is preliminary data.</text>
</comment>
<keyword evidence="8 10" id="KW-0675">Receptor</keyword>
<dbReference type="InterPro" id="IPR004117">
    <property type="entry name" value="7tm6_olfct_rcpt"/>
</dbReference>
<dbReference type="GO" id="GO:0005886">
    <property type="term" value="C:plasma membrane"/>
    <property type="evidence" value="ECO:0007669"/>
    <property type="project" value="UniProtKB-SubCell"/>
</dbReference>
<dbReference type="Pfam" id="PF02949">
    <property type="entry name" value="7tm_6"/>
    <property type="match status" value="1"/>
</dbReference>
<keyword evidence="4 10" id="KW-0812">Transmembrane</keyword>
<keyword evidence="3 10" id="KW-0716">Sensory transduction</keyword>
<keyword evidence="2" id="KW-1003">Cell membrane</keyword>
<dbReference type="PANTHER" id="PTHR21137:SF35">
    <property type="entry name" value="ODORANT RECEPTOR 19A-RELATED"/>
    <property type="match status" value="1"/>
</dbReference>
<feature type="transmembrane region" description="Helical" evidence="10">
    <location>
        <begin position="287"/>
        <end position="309"/>
    </location>
</feature>
<dbReference type="Proteomes" id="UP001562425">
    <property type="component" value="Unassembled WGS sequence"/>
</dbReference>
<evidence type="ECO:0000256" key="7">
    <source>
        <dbReference type="ARBA" id="ARBA00023136"/>
    </source>
</evidence>
<feature type="transmembrane region" description="Helical" evidence="10">
    <location>
        <begin position="193"/>
        <end position="215"/>
    </location>
</feature>
<dbReference type="AlphaFoldDB" id="A0ABD1DQY6"/>
<evidence type="ECO:0000256" key="6">
    <source>
        <dbReference type="ARBA" id="ARBA00022989"/>
    </source>
</evidence>
<keyword evidence="7 10" id="KW-0472">Membrane</keyword>
<dbReference type="PANTHER" id="PTHR21137">
    <property type="entry name" value="ODORANT RECEPTOR"/>
    <property type="match status" value="1"/>
</dbReference>
<evidence type="ECO:0000313" key="11">
    <source>
        <dbReference type="EMBL" id="KAL1401908.1"/>
    </source>
</evidence>